<evidence type="ECO:0000256" key="1">
    <source>
        <dbReference type="ARBA" id="ARBA00022448"/>
    </source>
</evidence>
<dbReference type="InterPro" id="IPR003501">
    <property type="entry name" value="PTS_EIIB_2/3"/>
</dbReference>
<keyword evidence="4" id="KW-0808">Transferase</keyword>
<protein>
    <submittedName>
        <fullName evidence="9">PTS sugar transporter subunit IIB</fullName>
    </submittedName>
</protein>
<name>A0A412PD80_9FIRM</name>
<reference evidence="9 10" key="1">
    <citation type="submission" date="2018-08" db="EMBL/GenBank/DDBJ databases">
        <title>A genome reference for cultivated species of the human gut microbiota.</title>
        <authorList>
            <person name="Zou Y."/>
            <person name="Xue W."/>
            <person name="Luo G."/>
        </authorList>
    </citation>
    <scope>NUCLEOTIDE SEQUENCE [LARGE SCALE GENOMIC DNA]</scope>
    <source>
        <strain evidence="9 10">AF18-46</strain>
    </source>
</reference>
<proteinExistence type="predicted"/>
<evidence type="ECO:0000256" key="5">
    <source>
        <dbReference type="ARBA" id="ARBA00022683"/>
    </source>
</evidence>
<evidence type="ECO:0000256" key="7">
    <source>
        <dbReference type="PROSITE-ProRule" id="PRU00423"/>
    </source>
</evidence>
<dbReference type="InterPro" id="IPR013012">
    <property type="entry name" value="PTS_EIIB_3"/>
</dbReference>
<accession>A0A412PD80</accession>
<dbReference type="SUPFAM" id="SSF52794">
    <property type="entry name" value="PTS system IIB component-like"/>
    <property type="match status" value="1"/>
</dbReference>
<dbReference type="Pfam" id="PF02302">
    <property type="entry name" value="PTS_IIB"/>
    <property type="match status" value="1"/>
</dbReference>
<sequence>MKILLCCGAGMSSGFLAQKVRGAAKKAGDTQTTCEAHASSTIDPLLSGVDIVCLGPHLKSDYEAFVKKCESFGTKCIMIPSSVYSMIDGAKLYQLCKETVEES</sequence>
<dbReference type="PANTHER" id="PTHR34581:SF2">
    <property type="entry name" value="PTS SYSTEM N,N'-DIACETYLCHITOBIOSE-SPECIFIC EIIB COMPONENT"/>
    <property type="match status" value="1"/>
</dbReference>
<dbReference type="GO" id="GO:0008982">
    <property type="term" value="F:protein-N(PI)-phosphohistidine-sugar phosphotransferase activity"/>
    <property type="evidence" value="ECO:0007669"/>
    <property type="project" value="InterPro"/>
</dbReference>
<dbReference type="GO" id="GO:0016301">
    <property type="term" value="F:kinase activity"/>
    <property type="evidence" value="ECO:0007669"/>
    <property type="project" value="UniProtKB-KW"/>
</dbReference>
<dbReference type="InterPro" id="IPR036095">
    <property type="entry name" value="PTS_EIIB-like_sf"/>
</dbReference>
<dbReference type="Proteomes" id="UP000284731">
    <property type="component" value="Unassembled WGS sequence"/>
</dbReference>
<evidence type="ECO:0000313" key="10">
    <source>
        <dbReference type="Proteomes" id="UP000284731"/>
    </source>
</evidence>
<dbReference type="EMBL" id="QRWX01000003">
    <property type="protein sequence ID" value="RGT55003.1"/>
    <property type="molecule type" value="Genomic_DNA"/>
</dbReference>
<keyword evidence="2" id="KW-0597">Phosphoprotein</keyword>
<dbReference type="GO" id="GO:0009401">
    <property type="term" value="P:phosphoenolpyruvate-dependent sugar phosphotransferase system"/>
    <property type="evidence" value="ECO:0007669"/>
    <property type="project" value="UniProtKB-KW"/>
</dbReference>
<evidence type="ECO:0000256" key="6">
    <source>
        <dbReference type="ARBA" id="ARBA00022777"/>
    </source>
</evidence>
<dbReference type="RefSeq" id="WP_118765048.1">
    <property type="nucleotide sequence ID" value="NZ_CABJCF010000003.1"/>
</dbReference>
<dbReference type="PANTHER" id="PTHR34581">
    <property type="entry name" value="PTS SYSTEM N,N'-DIACETYLCHITOBIOSE-SPECIFIC EIIB COMPONENT"/>
    <property type="match status" value="1"/>
</dbReference>
<feature type="domain" description="PTS EIIB type-3" evidence="8">
    <location>
        <begin position="1"/>
        <end position="103"/>
    </location>
</feature>
<evidence type="ECO:0000259" key="8">
    <source>
        <dbReference type="PROSITE" id="PS51100"/>
    </source>
</evidence>
<keyword evidence="6" id="KW-0418">Kinase</keyword>
<keyword evidence="5" id="KW-0598">Phosphotransferase system</keyword>
<comment type="caution">
    <text evidence="9">The sequence shown here is derived from an EMBL/GenBank/DDBJ whole genome shotgun (WGS) entry which is preliminary data.</text>
</comment>
<dbReference type="Gene3D" id="3.40.50.2300">
    <property type="match status" value="1"/>
</dbReference>
<evidence type="ECO:0000313" key="9">
    <source>
        <dbReference type="EMBL" id="RGT55003.1"/>
    </source>
</evidence>
<gene>
    <name evidence="9" type="ORF">DWX20_07485</name>
</gene>
<feature type="modified residue" description="Phosphocysteine; by EIIA" evidence="7">
    <location>
        <position position="7"/>
    </location>
</feature>
<dbReference type="InterPro" id="IPR051819">
    <property type="entry name" value="PTS_sugar-specific_EIIB"/>
</dbReference>
<organism evidence="9 10">
    <name type="scientific">Solobacterium moorei</name>
    <dbReference type="NCBI Taxonomy" id="102148"/>
    <lineage>
        <taxon>Bacteria</taxon>
        <taxon>Bacillati</taxon>
        <taxon>Bacillota</taxon>
        <taxon>Erysipelotrichia</taxon>
        <taxon>Erysipelotrichales</taxon>
        <taxon>Erysipelotrichaceae</taxon>
        <taxon>Solobacterium</taxon>
    </lineage>
</organism>
<evidence type="ECO:0000256" key="2">
    <source>
        <dbReference type="ARBA" id="ARBA00022553"/>
    </source>
</evidence>
<dbReference type="AlphaFoldDB" id="A0A412PD80"/>
<keyword evidence="3 9" id="KW-0762">Sugar transport</keyword>
<keyword evidence="1" id="KW-0813">Transport</keyword>
<evidence type="ECO:0000256" key="4">
    <source>
        <dbReference type="ARBA" id="ARBA00022679"/>
    </source>
</evidence>
<evidence type="ECO:0000256" key="3">
    <source>
        <dbReference type="ARBA" id="ARBA00022597"/>
    </source>
</evidence>
<dbReference type="PROSITE" id="PS51100">
    <property type="entry name" value="PTS_EIIB_TYPE_3"/>
    <property type="match status" value="1"/>
</dbReference>